<comment type="caution">
    <text evidence="15">The sequence shown here is derived from an EMBL/GenBank/DDBJ whole genome shotgun (WGS) entry which is preliminary data.</text>
</comment>
<dbReference type="PROSITE" id="PS00211">
    <property type="entry name" value="ABC_TRANSPORTER_1"/>
    <property type="match status" value="1"/>
</dbReference>
<comment type="subcellular location">
    <subcellularLocation>
        <location evidence="1">Cell inner membrane</location>
        <topology evidence="1">Peripheral membrane protein</topology>
    </subcellularLocation>
</comment>
<evidence type="ECO:0000259" key="14">
    <source>
        <dbReference type="PROSITE" id="PS50893"/>
    </source>
</evidence>
<evidence type="ECO:0000313" key="16">
    <source>
        <dbReference type="Proteomes" id="UP001597059"/>
    </source>
</evidence>
<dbReference type="SUPFAM" id="SSF52540">
    <property type="entry name" value="P-loop containing nucleoside triphosphate hydrolases"/>
    <property type="match status" value="1"/>
</dbReference>
<evidence type="ECO:0000256" key="7">
    <source>
        <dbReference type="ARBA" id="ARBA00022967"/>
    </source>
</evidence>
<evidence type="ECO:0000256" key="10">
    <source>
        <dbReference type="ARBA" id="ARBA00038669"/>
    </source>
</evidence>
<dbReference type="Pfam" id="PF00005">
    <property type="entry name" value="ABC_tran"/>
    <property type="match status" value="1"/>
</dbReference>
<evidence type="ECO:0000256" key="12">
    <source>
        <dbReference type="ARBA" id="ARBA00044143"/>
    </source>
</evidence>
<dbReference type="RefSeq" id="WP_377368195.1">
    <property type="nucleotide sequence ID" value="NZ_JBHTMN010000014.1"/>
</dbReference>
<dbReference type="Proteomes" id="UP001597059">
    <property type="component" value="Unassembled WGS sequence"/>
</dbReference>
<feature type="domain" description="ABC transporter" evidence="14">
    <location>
        <begin position="2"/>
        <end position="244"/>
    </location>
</feature>
<evidence type="ECO:0000256" key="5">
    <source>
        <dbReference type="ARBA" id="ARBA00022741"/>
    </source>
</evidence>
<comment type="catalytic activity">
    <reaction evidence="13">
        <text>Ni(2+)(out) + ATP + H2O = Ni(2+)(in) + ADP + phosphate + H(+)</text>
        <dbReference type="Rhea" id="RHEA:15557"/>
        <dbReference type="ChEBI" id="CHEBI:15377"/>
        <dbReference type="ChEBI" id="CHEBI:15378"/>
        <dbReference type="ChEBI" id="CHEBI:30616"/>
        <dbReference type="ChEBI" id="CHEBI:43474"/>
        <dbReference type="ChEBI" id="CHEBI:49786"/>
        <dbReference type="ChEBI" id="CHEBI:456216"/>
        <dbReference type="EC" id="7.2.2.11"/>
    </reaction>
    <physiologicalReaction direction="left-to-right" evidence="13">
        <dbReference type="Rhea" id="RHEA:15558"/>
    </physiologicalReaction>
</comment>
<dbReference type="InterPro" id="IPR017871">
    <property type="entry name" value="ABC_transporter-like_CS"/>
</dbReference>
<dbReference type="InterPro" id="IPR027417">
    <property type="entry name" value="P-loop_NTPase"/>
</dbReference>
<evidence type="ECO:0000256" key="3">
    <source>
        <dbReference type="ARBA" id="ARBA00022448"/>
    </source>
</evidence>
<keyword evidence="6 15" id="KW-0067">ATP-binding</keyword>
<protein>
    <recommendedName>
        <fullName evidence="12">Nickel import system ATP-binding protein NikD</fullName>
        <ecNumber evidence="11">7.2.2.11</ecNumber>
    </recommendedName>
</protein>
<name>A0ABW4B3V1_9GAMM</name>
<evidence type="ECO:0000256" key="13">
    <source>
        <dbReference type="ARBA" id="ARBA00048610"/>
    </source>
</evidence>
<dbReference type="InterPro" id="IPR050388">
    <property type="entry name" value="ABC_Ni/Peptide_Import"/>
</dbReference>
<gene>
    <name evidence="15" type="ORF">ACFQ45_12540</name>
</gene>
<evidence type="ECO:0000256" key="8">
    <source>
        <dbReference type="ARBA" id="ARBA00023065"/>
    </source>
</evidence>
<keyword evidence="4" id="KW-1003">Cell membrane</keyword>
<accession>A0ABW4B3V1</accession>
<dbReference type="InterPro" id="IPR003439">
    <property type="entry name" value="ABC_transporter-like_ATP-bd"/>
</dbReference>
<reference evidence="16" key="1">
    <citation type="journal article" date="2019" name="Int. J. Syst. Evol. Microbiol.">
        <title>The Global Catalogue of Microorganisms (GCM) 10K type strain sequencing project: providing services to taxonomists for standard genome sequencing and annotation.</title>
        <authorList>
            <consortium name="The Broad Institute Genomics Platform"/>
            <consortium name="The Broad Institute Genome Sequencing Center for Infectious Disease"/>
            <person name="Wu L."/>
            <person name="Ma J."/>
        </authorList>
    </citation>
    <scope>NUCLEOTIDE SEQUENCE [LARGE SCALE GENOMIC DNA]</scope>
    <source>
        <strain evidence="16">JCM 30774</strain>
    </source>
</reference>
<comment type="subunit">
    <text evidence="10">The complex is composed of two ATP-binding proteins (NikD and NikE), two transmembrane proteins (NikB and NikC) and a solute-binding protein (NikA).</text>
</comment>
<comment type="similarity">
    <text evidence="2">Belongs to the ABC transporter superfamily.</text>
</comment>
<dbReference type="PROSITE" id="PS50893">
    <property type="entry name" value="ABC_TRANSPORTER_2"/>
    <property type="match status" value="1"/>
</dbReference>
<keyword evidence="3" id="KW-0813">Transport</keyword>
<keyword evidence="16" id="KW-1185">Reference proteome</keyword>
<evidence type="ECO:0000256" key="1">
    <source>
        <dbReference type="ARBA" id="ARBA00004417"/>
    </source>
</evidence>
<evidence type="ECO:0000256" key="6">
    <source>
        <dbReference type="ARBA" id="ARBA00022840"/>
    </source>
</evidence>
<sequence length="259" mass="27959">MLTLSNLSLSFHRYGGLIRREQVERLSALSFTVAPGELVAVVGTSGAGKSLLAHAILGLLPPNANLKGEMMFKGASLMNDYPKGLRGKQIALMPQDIGHLDPLAKVGAQIRWSGRRAGNDKVDPVAQLLDVGLSPEVADRFPSELSGGMARRVLMALSLVGSPNLLVADEPTVGLDPDNRDRILKRLRDQASGERSVLLITHDLSAVLPLVDRVVILDQGRLLGIERADDFSGSGIDLQSEHARALWQALPQNEFYSYA</sequence>
<dbReference type="EMBL" id="JBHTMN010000014">
    <property type="protein sequence ID" value="MFD1384199.1"/>
    <property type="molecule type" value="Genomic_DNA"/>
</dbReference>
<dbReference type="PANTHER" id="PTHR43297">
    <property type="entry name" value="OLIGOPEPTIDE TRANSPORT ATP-BINDING PROTEIN APPD"/>
    <property type="match status" value="1"/>
</dbReference>
<evidence type="ECO:0000256" key="4">
    <source>
        <dbReference type="ARBA" id="ARBA00022475"/>
    </source>
</evidence>
<organism evidence="15 16">
    <name type="scientific">Rhodanobacter aciditrophus</name>
    <dbReference type="NCBI Taxonomy" id="1623218"/>
    <lineage>
        <taxon>Bacteria</taxon>
        <taxon>Pseudomonadati</taxon>
        <taxon>Pseudomonadota</taxon>
        <taxon>Gammaproteobacteria</taxon>
        <taxon>Lysobacterales</taxon>
        <taxon>Rhodanobacteraceae</taxon>
        <taxon>Rhodanobacter</taxon>
    </lineage>
</organism>
<evidence type="ECO:0000256" key="11">
    <source>
        <dbReference type="ARBA" id="ARBA00039098"/>
    </source>
</evidence>
<dbReference type="Gene3D" id="3.40.50.300">
    <property type="entry name" value="P-loop containing nucleotide triphosphate hydrolases"/>
    <property type="match status" value="1"/>
</dbReference>
<dbReference type="EC" id="7.2.2.11" evidence="11"/>
<evidence type="ECO:0000256" key="2">
    <source>
        <dbReference type="ARBA" id="ARBA00005417"/>
    </source>
</evidence>
<keyword evidence="5" id="KW-0547">Nucleotide-binding</keyword>
<evidence type="ECO:0000256" key="9">
    <source>
        <dbReference type="ARBA" id="ARBA00023136"/>
    </source>
</evidence>
<dbReference type="InterPro" id="IPR003593">
    <property type="entry name" value="AAA+_ATPase"/>
</dbReference>
<keyword evidence="7" id="KW-1278">Translocase</keyword>
<keyword evidence="8" id="KW-0406">Ion transport</keyword>
<dbReference type="GO" id="GO:0005524">
    <property type="term" value="F:ATP binding"/>
    <property type="evidence" value="ECO:0007669"/>
    <property type="project" value="UniProtKB-KW"/>
</dbReference>
<proteinExistence type="inferred from homology"/>
<dbReference type="SMART" id="SM00382">
    <property type="entry name" value="AAA"/>
    <property type="match status" value="1"/>
</dbReference>
<evidence type="ECO:0000313" key="15">
    <source>
        <dbReference type="EMBL" id="MFD1384199.1"/>
    </source>
</evidence>
<dbReference type="PANTHER" id="PTHR43297:SF13">
    <property type="entry name" value="NICKEL ABC TRANSPORTER, ATP-BINDING PROTEIN"/>
    <property type="match status" value="1"/>
</dbReference>
<keyword evidence="9" id="KW-0472">Membrane</keyword>